<dbReference type="Proteomes" id="UP000509335">
    <property type="component" value="Chromosome"/>
</dbReference>
<evidence type="ECO:0000256" key="1">
    <source>
        <dbReference type="ARBA" id="ARBA00004141"/>
    </source>
</evidence>
<protein>
    <submittedName>
        <fullName evidence="8">DMT family transporter</fullName>
    </submittedName>
</protein>
<comment type="similarity">
    <text evidence="2">Belongs to the EamA transporter family.</text>
</comment>
<dbReference type="InterPro" id="IPR037185">
    <property type="entry name" value="EmrE-like"/>
</dbReference>
<dbReference type="PANTHER" id="PTHR32322:SF9">
    <property type="entry name" value="AMINO-ACID METABOLITE EFFLUX PUMP-RELATED"/>
    <property type="match status" value="1"/>
</dbReference>
<name>A0A7H8XWY0_9ACTN</name>
<evidence type="ECO:0000256" key="5">
    <source>
        <dbReference type="ARBA" id="ARBA00023136"/>
    </source>
</evidence>
<gene>
    <name evidence="8" type="ORF">HXZ27_27790</name>
</gene>
<feature type="transmembrane region" description="Helical" evidence="6">
    <location>
        <begin position="57"/>
        <end position="77"/>
    </location>
</feature>
<evidence type="ECO:0000256" key="2">
    <source>
        <dbReference type="ARBA" id="ARBA00007362"/>
    </source>
</evidence>
<feature type="transmembrane region" description="Helical" evidence="6">
    <location>
        <begin position="28"/>
        <end position="45"/>
    </location>
</feature>
<comment type="subcellular location">
    <subcellularLocation>
        <location evidence="1">Membrane</location>
        <topology evidence="1">Multi-pass membrane protein</topology>
    </subcellularLocation>
</comment>
<feature type="domain" description="EamA" evidence="7">
    <location>
        <begin position="142"/>
        <end position="276"/>
    </location>
</feature>
<keyword evidence="5 6" id="KW-0472">Membrane</keyword>
<keyword evidence="3 6" id="KW-0812">Transmembrane</keyword>
<dbReference type="KEGG" id="mcab:HXZ27_27790"/>
<dbReference type="InterPro" id="IPR000620">
    <property type="entry name" value="EamA_dom"/>
</dbReference>
<proteinExistence type="inferred from homology"/>
<feature type="transmembrane region" description="Helical" evidence="6">
    <location>
        <begin position="259"/>
        <end position="277"/>
    </location>
</feature>
<evidence type="ECO:0000256" key="4">
    <source>
        <dbReference type="ARBA" id="ARBA00022989"/>
    </source>
</evidence>
<dbReference type="EMBL" id="CP058322">
    <property type="protein sequence ID" value="QLD28859.1"/>
    <property type="molecule type" value="Genomic_DNA"/>
</dbReference>
<feature type="transmembrane region" description="Helical" evidence="6">
    <location>
        <begin position="139"/>
        <end position="161"/>
    </location>
</feature>
<feature type="transmembrane region" description="Helical" evidence="6">
    <location>
        <begin position="89"/>
        <end position="107"/>
    </location>
</feature>
<feature type="transmembrane region" description="Helical" evidence="6">
    <location>
        <begin position="173"/>
        <end position="193"/>
    </location>
</feature>
<keyword evidence="4 6" id="KW-1133">Transmembrane helix</keyword>
<evidence type="ECO:0000256" key="6">
    <source>
        <dbReference type="SAM" id="Phobius"/>
    </source>
</evidence>
<dbReference type="SUPFAM" id="SSF103481">
    <property type="entry name" value="Multidrug resistance efflux transporter EmrE"/>
    <property type="match status" value="2"/>
</dbReference>
<organism evidence="8 9">
    <name type="scientific">Micromonospora carbonacea</name>
    <dbReference type="NCBI Taxonomy" id="47853"/>
    <lineage>
        <taxon>Bacteria</taxon>
        <taxon>Bacillati</taxon>
        <taxon>Actinomycetota</taxon>
        <taxon>Actinomycetes</taxon>
        <taxon>Micromonosporales</taxon>
        <taxon>Micromonosporaceae</taxon>
        <taxon>Micromonospora</taxon>
    </lineage>
</organism>
<sequence length="292" mass="30413">MAALALLWGSSYLWIKLALRGFNPVQIVFGRLLLGFAVLAPVALSRGLRFPRQGRTWAHLFAAALVANAVPYVLFGIGEETVGSNVAGVLNATTPLWTLLLAFLVGVDRAVTAKKAAGIVLGFLGVVVIFSPWRSAGEIASWGGLACLAAAASYGVGYVYMGRFLTGRGIPPLMLSASQLGAATALLAVTMPFAGLETPTWRGDALVSLLVLGVLGTGAAYVLNYRIIDDEGPTAASVVTYLLPIVAIAFGWLFLGEGITAAVVVGIVLVLAGITLSRKPRTAGRPRRPAPD</sequence>
<feature type="transmembrane region" description="Helical" evidence="6">
    <location>
        <begin position="205"/>
        <end position="223"/>
    </location>
</feature>
<dbReference type="GO" id="GO:0016020">
    <property type="term" value="C:membrane"/>
    <property type="evidence" value="ECO:0007669"/>
    <property type="project" value="UniProtKB-SubCell"/>
</dbReference>
<dbReference type="PANTHER" id="PTHR32322">
    <property type="entry name" value="INNER MEMBRANE TRANSPORTER"/>
    <property type="match status" value="1"/>
</dbReference>
<evidence type="ECO:0000256" key="3">
    <source>
        <dbReference type="ARBA" id="ARBA00022692"/>
    </source>
</evidence>
<feature type="transmembrane region" description="Helical" evidence="6">
    <location>
        <begin position="116"/>
        <end position="133"/>
    </location>
</feature>
<evidence type="ECO:0000259" key="7">
    <source>
        <dbReference type="Pfam" id="PF00892"/>
    </source>
</evidence>
<feature type="domain" description="EamA" evidence="7">
    <location>
        <begin position="3"/>
        <end position="130"/>
    </location>
</feature>
<accession>A0A7H8XWY0</accession>
<feature type="transmembrane region" description="Helical" evidence="6">
    <location>
        <begin position="235"/>
        <end position="253"/>
    </location>
</feature>
<evidence type="ECO:0000313" key="9">
    <source>
        <dbReference type="Proteomes" id="UP000509335"/>
    </source>
</evidence>
<dbReference type="Pfam" id="PF00892">
    <property type="entry name" value="EamA"/>
    <property type="match status" value="2"/>
</dbReference>
<dbReference type="InterPro" id="IPR050638">
    <property type="entry name" value="AA-Vitamin_Transporters"/>
</dbReference>
<evidence type="ECO:0000313" key="8">
    <source>
        <dbReference type="EMBL" id="QLD28859.1"/>
    </source>
</evidence>
<reference evidence="8 9" key="1">
    <citation type="submission" date="2020-07" db="EMBL/GenBank/DDBJ databases">
        <title>A bifunctional nitrone conjugated secondary metabolite targeting the ribosome.</title>
        <authorList>
            <person name="Limbrick E.M."/>
            <person name="Graf M."/>
            <person name="Derewacz D.K."/>
            <person name="Nguyen F."/>
            <person name="Spraggins J.M."/>
            <person name="Wieland M."/>
            <person name="Ynigez-Gutierrez A.E."/>
            <person name="Reisman B.J."/>
            <person name="Zinshteyn B."/>
            <person name="McCulloch K."/>
            <person name="Iverson T.M."/>
            <person name="Green R."/>
            <person name="Wilson D.N."/>
            <person name="Bachmann B.O."/>
        </authorList>
    </citation>
    <scope>NUCLEOTIDE SEQUENCE [LARGE SCALE GENOMIC DNA]</scope>
    <source>
        <strain evidence="9">aurantiaca</strain>
    </source>
</reference>
<dbReference type="AlphaFoldDB" id="A0A7H8XWY0"/>